<sequence>MLFKLCLVFPVCSALGIGRESFVDVPLPPFNNVPTNRSAWGSYDIQTDYAHIVPQTRVTKEYTFVITNTNIAPDGFERPGMVINGQYPGPLIEANWGDTLRINVFNNLTNLNGTSIHFHGVRMLNQNFEDGTPGITECPVPPNSSKTYEFRVTQYGTSWYHSHFGLQYPDGLTGPMKFYGPTSQNYDFDLGPIMVNDWLHAPASSLYYLELEGTPPVPSSILMQGQGIYMCQLGEPCIQRTNYYTVNFTAGTTYKMSLINSGTDTQLTFWLQDHSFTVVGTDFVAIEPYVTDTINIAVGQRYEIIVTANATIKSGANEGNFWMHARDCSKPNSPSTLGIIRYNASSTANPCDTSGDNRQNFGCADPPTSKLVPIVRRQVQQPVNNLTTSDYLNGALQGYPVLTDLSGPLHKWILGKHSMYLNWSEPTLKVVNDYANLTEEHMAPSTAPIFLDYEAESWVYFLIQNNSTIPSPDHMYYRAAHPIHLHGHDFVIIAQGSTNFDPSTVVMNLDNPPRRDTAMLNINGFLLIGFQIDNPGAWLMHCHIPWHASSGMAVQFVSMPDLIAPLLKRGNVIDKLNKECAAWTYHYDNLNIPAGVLQDESGI</sequence>
<dbReference type="Pfam" id="PF07732">
    <property type="entry name" value="Cu-oxidase_3"/>
    <property type="match status" value="1"/>
</dbReference>
<dbReference type="SUPFAM" id="SSF49503">
    <property type="entry name" value="Cupredoxins"/>
    <property type="match status" value="3"/>
</dbReference>
<feature type="domain" description="Plastocyanin-like" evidence="5">
    <location>
        <begin position="192"/>
        <end position="344"/>
    </location>
</feature>
<dbReference type="InterPro" id="IPR011707">
    <property type="entry name" value="Cu-oxidase-like_N"/>
</dbReference>
<dbReference type="Proteomes" id="UP000664132">
    <property type="component" value="Unassembled WGS sequence"/>
</dbReference>
<evidence type="ECO:0000256" key="4">
    <source>
        <dbReference type="ARBA" id="ARBA00023008"/>
    </source>
</evidence>
<organism evidence="8 9">
    <name type="scientific">Cadophora malorum</name>
    <dbReference type="NCBI Taxonomy" id="108018"/>
    <lineage>
        <taxon>Eukaryota</taxon>
        <taxon>Fungi</taxon>
        <taxon>Dikarya</taxon>
        <taxon>Ascomycota</taxon>
        <taxon>Pezizomycotina</taxon>
        <taxon>Leotiomycetes</taxon>
        <taxon>Helotiales</taxon>
        <taxon>Ploettnerulaceae</taxon>
        <taxon>Cadophora</taxon>
    </lineage>
</organism>
<comment type="caution">
    <text evidence="8">The sequence shown here is derived from an EMBL/GenBank/DDBJ whole genome shotgun (WGS) entry which is preliminary data.</text>
</comment>
<dbReference type="GO" id="GO:0016491">
    <property type="term" value="F:oxidoreductase activity"/>
    <property type="evidence" value="ECO:0007669"/>
    <property type="project" value="UniProtKB-KW"/>
</dbReference>
<dbReference type="GO" id="GO:0005507">
    <property type="term" value="F:copper ion binding"/>
    <property type="evidence" value="ECO:0007669"/>
    <property type="project" value="InterPro"/>
</dbReference>
<reference evidence="8" key="1">
    <citation type="submission" date="2021-02" db="EMBL/GenBank/DDBJ databases">
        <title>Genome sequence Cadophora malorum strain M34.</title>
        <authorList>
            <person name="Stefanovic E."/>
            <person name="Vu D."/>
            <person name="Scully C."/>
            <person name="Dijksterhuis J."/>
            <person name="Roader J."/>
            <person name="Houbraken J."/>
        </authorList>
    </citation>
    <scope>NUCLEOTIDE SEQUENCE</scope>
    <source>
        <strain evidence="8">M34</strain>
    </source>
</reference>
<dbReference type="InterPro" id="IPR033138">
    <property type="entry name" value="Cu_oxidase_CS"/>
</dbReference>
<keyword evidence="3" id="KW-0560">Oxidoreductase</keyword>
<dbReference type="Pfam" id="PF00394">
    <property type="entry name" value="Cu-oxidase"/>
    <property type="match status" value="1"/>
</dbReference>
<evidence type="ECO:0000313" key="8">
    <source>
        <dbReference type="EMBL" id="KAG4421452.1"/>
    </source>
</evidence>
<feature type="domain" description="Plastocyanin-like" evidence="6">
    <location>
        <begin position="422"/>
        <end position="560"/>
    </location>
</feature>
<dbReference type="PROSITE" id="PS00079">
    <property type="entry name" value="MULTICOPPER_OXIDASE1"/>
    <property type="match status" value="1"/>
</dbReference>
<dbReference type="InterPro" id="IPR008972">
    <property type="entry name" value="Cupredoxin"/>
</dbReference>
<dbReference type="CDD" id="cd13880">
    <property type="entry name" value="CuRO_2_MaLCC_like"/>
    <property type="match status" value="1"/>
</dbReference>
<dbReference type="AlphaFoldDB" id="A0A8H7WA05"/>
<evidence type="ECO:0000313" key="9">
    <source>
        <dbReference type="Proteomes" id="UP000664132"/>
    </source>
</evidence>
<proteinExistence type="inferred from homology"/>
<comment type="similarity">
    <text evidence="1">Belongs to the multicopper oxidase family.</text>
</comment>
<evidence type="ECO:0000259" key="6">
    <source>
        <dbReference type="Pfam" id="PF07731"/>
    </source>
</evidence>
<evidence type="ECO:0000256" key="1">
    <source>
        <dbReference type="ARBA" id="ARBA00010609"/>
    </source>
</evidence>
<evidence type="ECO:0008006" key="10">
    <source>
        <dbReference type="Google" id="ProtNLM"/>
    </source>
</evidence>
<dbReference type="PANTHER" id="PTHR11709:SF414">
    <property type="entry name" value="ADR239WP"/>
    <property type="match status" value="1"/>
</dbReference>
<gene>
    <name evidence="8" type="ORF">IFR04_005402</name>
</gene>
<keyword evidence="4" id="KW-0186">Copper</keyword>
<keyword evidence="2" id="KW-0479">Metal-binding</keyword>
<accession>A0A8H7WA05</accession>
<dbReference type="Pfam" id="PF07731">
    <property type="entry name" value="Cu-oxidase_2"/>
    <property type="match status" value="1"/>
</dbReference>
<dbReference type="FunFam" id="2.60.40.420:FF:000021">
    <property type="entry name" value="Extracellular dihydrogeodin oxidase/laccase"/>
    <property type="match status" value="1"/>
</dbReference>
<dbReference type="InterPro" id="IPR001117">
    <property type="entry name" value="Cu-oxidase_2nd"/>
</dbReference>
<dbReference type="InterPro" id="IPR002355">
    <property type="entry name" value="Cu_oxidase_Cu_BS"/>
</dbReference>
<dbReference type="CDD" id="cd13901">
    <property type="entry name" value="CuRO_3_MaLCC_like"/>
    <property type="match status" value="1"/>
</dbReference>
<evidence type="ECO:0000256" key="2">
    <source>
        <dbReference type="ARBA" id="ARBA00022723"/>
    </source>
</evidence>
<evidence type="ECO:0000259" key="5">
    <source>
        <dbReference type="Pfam" id="PF00394"/>
    </source>
</evidence>
<dbReference type="PANTHER" id="PTHR11709">
    <property type="entry name" value="MULTI-COPPER OXIDASE"/>
    <property type="match status" value="1"/>
</dbReference>
<dbReference type="OrthoDB" id="2121828at2759"/>
<dbReference type="EMBL" id="JAFJYH010000065">
    <property type="protein sequence ID" value="KAG4421452.1"/>
    <property type="molecule type" value="Genomic_DNA"/>
</dbReference>
<keyword evidence="9" id="KW-1185">Reference proteome</keyword>
<evidence type="ECO:0000256" key="3">
    <source>
        <dbReference type="ARBA" id="ARBA00023002"/>
    </source>
</evidence>
<dbReference type="InterPro" id="IPR011706">
    <property type="entry name" value="Cu-oxidase_C"/>
</dbReference>
<dbReference type="Gene3D" id="2.60.40.420">
    <property type="entry name" value="Cupredoxins - blue copper proteins"/>
    <property type="match status" value="3"/>
</dbReference>
<dbReference type="InterPro" id="IPR045087">
    <property type="entry name" value="Cu-oxidase_fam"/>
</dbReference>
<protein>
    <recommendedName>
        <fullName evidence="10">Multicopper oxidase</fullName>
    </recommendedName>
</protein>
<evidence type="ECO:0000259" key="7">
    <source>
        <dbReference type="Pfam" id="PF07732"/>
    </source>
</evidence>
<feature type="domain" description="Plastocyanin-like" evidence="7">
    <location>
        <begin position="66"/>
        <end position="178"/>
    </location>
</feature>
<name>A0A8H7WA05_9HELO</name>
<dbReference type="CDD" id="cd13854">
    <property type="entry name" value="CuRO_1_MaLCC_like"/>
    <property type="match status" value="1"/>
</dbReference>
<dbReference type="PROSITE" id="PS00080">
    <property type="entry name" value="MULTICOPPER_OXIDASE2"/>
    <property type="match status" value="1"/>
</dbReference>